<evidence type="ECO:0000313" key="2">
    <source>
        <dbReference type="Proteomes" id="UP000067626"/>
    </source>
</evidence>
<sequence length="276" mass="29507">MRSMHTPSSAILIVALLGHTACRDDEGGGVCEGFSERWVGSMDGQTVDECYRLRSTTVFGLLDVETRAKGKTLLQGDEGIETLRDGEAMEATGLFRFSDGGFLGGEWYCAGAGTTIEQASQGVRGMNYTLTSLSRLGACPGSPVEGTLSLCVSREGSCPDGHSDFSGQIDGATIDWSDDLFTADYVRYSDETRWMPNFRSDDARLMQVYVSRGKLTGGYLITPPEAPDGGALYCIDAGTASVSEFTSNMTITKISRLGRCVDATPVEGSISVTNML</sequence>
<dbReference type="Proteomes" id="UP000067626">
    <property type="component" value="Chromosome"/>
</dbReference>
<evidence type="ECO:0000313" key="1">
    <source>
        <dbReference type="EMBL" id="AKT41142.1"/>
    </source>
</evidence>
<dbReference type="AlphaFoldDB" id="A0A0K1EKE8"/>
<dbReference type="EMBL" id="CP012159">
    <property type="protein sequence ID" value="AKT41142.1"/>
    <property type="molecule type" value="Genomic_DNA"/>
</dbReference>
<dbReference type="RefSeq" id="WP_050432957.1">
    <property type="nucleotide sequence ID" value="NZ_CP012159.1"/>
</dbReference>
<reference evidence="1 2" key="1">
    <citation type="submission" date="2015-07" db="EMBL/GenBank/DDBJ databases">
        <title>Genome analysis of myxobacterium Chondromyces crocatus Cm c5 reveals a high potential for natural compound synthesis and the genetic basis for the loss of fruiting body formation.</title>
        <authorList>
            <person name="Zaburannyi N."/>
            <person name="Bunk B."/>
            <person name="Maier J."/>
            <person name="Overmann J."/>
            <person name="Mueller R."/>
        </authorList>
    </citation>
    <scope>NUCLEOTIDE SEQUENCE [LARGE SCALE GENOMIC DNA]</scope>
    <source>
        <strain evidence="1 2">Cm c5</strain>
    </source>
</reference>
<dbReference type="KEGG" id="ccro:CMC5_053030"/>
<proteinExistence type="predicted"/>
<dbReference type="STRING" id="52.CMC5_053030"/>
<name>A0A0K1EKE8_CHOCO</name>
<accession>A0A0K1EKE8</accession>
<organism evidence="1 2">
    <name type="scientific">Chondromyces crocatus</name>
    <dbReference type="NCBI Taxonomy" id="52"/>
    <lineage>
        <taxon>Bacteria</taxon>
        <taxon>Pseudomonadati</taxon>
        <taxon>Myxococcota</taxon>
        <taxon>Polyangia</taxon>
        <taxon>Polyangiales</taxon>
        <taxon>Polyangiaceae</taxon>
        <taxon>Chondromyces</taxon>
    </lineage>
</organism>
<keyword evidence="2" id="KW-1185">Reference proteome</keyword>
<gene>
    <name evidence="1" type="ORF">CMC5_053030</name>
</gene>
<protein>
    <submittedName>
        <fullName evidence="1">Uncharacterized protein</fullName>
    </submittedName>
</protein>